<feature type="compositionally biased region" description="Low complexity" evidence="1">
    <location>
        <begin position="649"/>
        <end position="658"/>
    </location>
</feature>
<dbReference type="InterPro" id="IPR045341">
    <property type="entry name" value="DUF6532"/>
</dbReference>
<feature type="region of interest" description="Disordered" evidence="1">
    <location>
        <begin position="611"/>
        <end position="658"/>
    </location>
</feature>
<evidence type="ECO:0000256" key="1">
    <source>
        <dbReference type="SAM" id="MobiDB-lite"/>
    </source>
</evidence>
<evidence type="ECO:0000313" key="3">
    <source>
        <dbReference type="EMBL" id="KAG1893468.1"/>
    </source>
</evidence>
<dbReference type="EMBL" id="JABBWK010000099">
    <property type="protein sequence ID" value="KAG1893468.1"/>
    <property type="molecule type" value="Genomic_DNA"/>
</dbReference>
<keyword evidence="4" id="KW-1185">Reference proteome</keyword>
<dbReference type="Pfam" id="PF20149">
    <property type="entry name" value="DUF6532"/>
    <property type="match status" value="1"/>
</dbReference>
<sequence length="932" mass="101392">MMEFAHLSHVSSPPRPSSPTHTNSSSATRVEPAFFDFFLKKANNSPCLMTSDIGSGSDHSGSPPTPLSPVDEVSNSPLVREGLLHSPSRRGKRDFASPSRRGKPGYTPATKESLLCSPSPRKSHGMASPSRRKCHAVSSPTPVSPMKPHNSSLPPRSSSPPASPLFGKFTSASPLELRISARALGRECRPEFTAEDIAEHEELIMKGLVEMNLSTMYKLFKARLAGREAARQRLAVTAWAIQEAKHFLEFSEALNEDSKMRLKYSDEEFRRIRATLTGRHHSEIEDDGNYLQSVYDDECNTLRAVAAQADTMGKVLGLNVKNDLLSSRGESSHRPQFTSSADPSGSHTSSDLDGDDHNSTMDSDDDEESEGHDAPLTLDHFVIGLPCFYGKAAVPKPARGSGLNPSGLPAADQLNIPAEQPSVSAFGFNPHEDSMQRQSGGPDWHSFRGPTQYDDSHASSSTSFGAFAQPQQDTFTQSQPNLLQPHYGTSYDGYVYNQDGFGDAGGQPYSGSSLSNPQPNPSQPHDDGTSYDRYPYDQDGFGDTGDQLYDSSSLGTLGAPQEGTHVHGTPLPPWIDEASDGGVGVIDRGTGFVPPATNLALLRRGEIPQEEVVHTQGPARTTKKRNTRPNLPGTPYLVPQAPRTTTEPQTRAATSSQAQTTALQIPVATEHSALTLKTVRVSNDDINDAVKGGKVLIARVMFTKHAMTQKRKKHVTQFEDAIKDSTPRCLEADVVIENFITNAHRRQVSNALSSIRGKIAQFARDSVFVSYKLFPPRGSTIAAAQTHRIAMVNKLIRGIDPLLFMHAYSVDEHGNITIDAKFQNAFIMAGVVRFVWREGREAFLGASPLKAIKYVMASVGSGTHCALQEQRSAVITVDAFGGQHHKEKFKEIVQAFDDLTDEEKLELESYLQYVLDVGPSQAGNGESSSDSE</sequence>
<feature type="region of interest" description="Disordered" evidence="1">
    <location>
        <begin position="326"/>
        <end position="373"/>
    </location>
</feature>
<name>A0AAD4DT54_9AGAM</name>
<feature type="compositionally biased region" description="Low complexity" evidence="1">
    <location>
        <begin position="8"/>
        <end position="26"/>
    </location>
</feature>
<feature type="region of interest" description="Disordered" evidence="1">
    <location>
        <begin position="494"/>
        <end position="569"/>
    </location>
</feature>
<feature type="compositionally biased region" description="Low complexity" evidence="1">
    <location>
        <begin position="51"/>
        <end position="62"/>
    </location>
</feature>
<dbReference type="RefSeq" id="XP_041219044.1">
    <property type="nucleotide sequence ID" value="XM_041368288.1"/>
</dbReference>
<evidence type="ECO:0000313" key="4">
    <source>
        <dbReference type="Proteomes" id="UP001195769"/>
    </source>
</evidence>
<dbReference type="Proteomes" id="UP001195769">
    <property type="component" value="Unassembled WGS sequence"/>
</dbReference>
<reference evidence="3" key="1">
    <citation type="journal article" date="2020" name="New Phytol.">
        <title>Comparative genomics reveals dynamic genome evolution in host specialist ectomycorrhizal fungi.</title>
        <authorList>
            <person name="Lofgren L.A."/>
            <person name="Nguyen N.H."/>
            <person name="Vilgalys R."/>
            <person name="Ruytinx J."/>
            <person name="Liao H.L."/>
            <person name="Branco S."/>
            <person name="Kuo A."/>
            <person name="LaButti K."/>
            <person name="Lipzen A."/>
            <person name="Andreopoulos W."/>
            <person name="Pangilinan J."/>
            <person name="Riley R."/>
            <person name="Hundley H."/>
            <person name="Na H."/>
            <person name="Barry K."/>
            <person name="Grigoriev I.V."/>
            <person name="Stajich J.E."/>
            <person name="Kennedy P.G."/>
        </authorList>
    </citation>
    <scope>NUCLEOTIDE SEQUENCE</scope>
    <source>
        <strain evidence="3">FC203</strain>
    </source>
</reference>
<feature type="domain" description="DUF6532" evidence="2">
    <location>
        <begin position="702"/>
        <end position="898"/>
    </location>
</feature>
<feature type="region of interest" description="Disordered" evidence="1">
    <location>
        <begin position="422"/>
        <end position="464"/>
    </location>
</feature>
<feature type="region of interest" description="Disordered" evidence="1">
    <location>
        <begin position="48"/>
        <end position="165"/>
    </location>
</feature>
<accession>A0AAD4DT54</accession>
<dbReference type="AlphaFoldDB" id="A0AAD4DT54"/>
<gene>
    <name evidence="3" type="ORF">F5891DRAFT_1196416</name>
</gene>
<comment type="caution">
    <text evidence="3">The sequence shown here is derived from an EMBL/GenBank/DDBJ whole genome shotgun (WGS) entry which is preliminary data.</text>
</comment>
<feature type="compositionally biased region" description="Basic and acidic residues" evidence="1">
    <location>
        <begin position="524"/>
        <end position="536"/>
    </location>
</feature>
<evidence type="ECO:0000259" key="2">
    <source>
        <dbReference type="Pfam" id="PF20149"/>
    </source>
</evidence>
<organism evidence="3 4">
    <name type="scientific">Suillus fuscotomentosus</name>
    <dbReference type="NCBI Taxonomy" id="1912939"/>
    <lineage>
        <taxon>Eukaryota</taxon>
        <taxon>Fungi</taxon>
        <taxon>Dikarya</taxon>
        <taxon>Basidiomycota</taxon>
        <taxon>Agaricomycotina</taxon>
        <taxon>Agaricomycetes</taxon>
        <taxon>Agaricomycetidae</taxon>
        <taxon>Boletales</taxon>
        <taxon>Suillineae</taxon>
        <taxon>Suillaceae</taxon>
        <taxon>Suillus</taxon>
    </lineage>
</organism>
<feature type="compositionally biased region" description="Polar residues" evidence="1">
    <location>
        <begin position="326"/>
        <end position="351"/>
    </location>
</feature>
<dbReference type="GeneID" id="64662586"/>
<feature type="region of interest" description="Disordered" evidence="1">
    <location>
        <begin position="1"/>
        <end position="27"/>
    </location>
</feature>
<protein>
    <recommendedName>
        <fullName evidence="2">DUF6532 domain-containing protein</fullName>
    </recommendedName>
</protein>
<proteinExistence type="predicted"/>